<feature type="active site" evidence="2">
    <location>
        <position position="280"/>
    </location>
</feature>
<dbReference type="Gene3D" id="2.40.70.10">
    <property type="entry name" value="Acid Proteases"/>
    <property type="match status" value="2"/>
</dbReference>
<protein>
    <submittedName>
        <fullName evidence="5">Hypothetical aspartyl protease</fullName>
    </submittedName>
</protein>
<feature type="domain" description="Peptidase A1" evidence="4">
    <location>
        <begin position="98"/>
        <end position="391"/>
    </location>
</feature>
<dbReference type="OMA" id="FMQYMRA"/>
<evidence type="ECO:0000256" key="1">
    <source>
        <dbReference type="ARBA" id="ARBA00007447"/>
    </source>
</evidence>
<dbReference type="AlphaFoldDB" id="A8QCW0"/>
<feature type="active site" evidence="2">
    <location>
        <position position="116"/>
    </location>
</feature>
<dbReference type="PANTHER" id="PTHR47966">
    <property type="entry name" value="BETA-SITE APP-CLEAVING ENZYME, ISOFORM A-RELATED"/>
    <property type="match status" value="1"/>
</dbReference>
<proteinExistence type="inferred from homology"/>
<evidence type="ECO:0000313" key="5">
    <source>
        <dbReference type="EMBL" id="EDP41672.1"/>
    </source>
</evidence>
<reference evidence="5 6" key="1">
    <citation type="journal article" date="2007" name="Proc. Natl. Acad. Sci. U.S.A.">
        <title>Dandruff-associated Malassezia genomes reveal convergent and divergent virulence traits shared with plant and human fungal pathogens.</title>
        <authorList>
            <person name="Xu J."/>
            <person name="Saunders C.W."/>
            <person name="Hu P."/>
            <person name="Grant R.A."/>
            <person name="Boekhout T."/>
            <person name="Kuramae E.E."/>
            <person name="Kronstad J.W."/>
            <person name="Deangelis Y.M."/>
            <person name="Reeder N.L."/>
            <person name="Johnstone K.R."/>
            <person name="Leland M."/>
            <person name="Fieno A.M."/>
            <person name="Begley W.M."/>
            <person name="Sun Y."/>
            <person name="Lacey M.P."/>
            <person name="Chaudhary T."/>
            <person name="Keough T."/>
            <person name="Chu L."/>
            <person name="Sears R."/>
            <person name="Yuan B."/>
            <person name="Dawson T.L.Jr."/>
        </authorList>
    </citation>
    <scope>NUCLEOTIDE SEQUENCE [LARGE SCALE GENOMIC DNA]</scope>
    <source>
        <strain evidence="6">ATCC MYA-4612 / CBS 7966</strain>
    </source>
</reference>
<dbReference type="KEGG" id="mgl:MGL_4053"/>
<dbReference type="InterPro" id="IPR034164">
    <property type="entry name" value="Pepsin-like_dom"/>
</dbReference>
<dbReference type="GO" id="GO:0006508">
    <property type="term" value="P:proteolysis"/>
    <property type="evidence" value="ECO:0007669"/>
    <property type="project" value="UniProtKB-KW"/>
</dbReference>
<dbReference type="InterPro" id="IPR021109">
    <property type="entry name" value="Peptidase_aspartic_dom_sf"/>
</dbReference>
<name>A8QCW0_MALGO</name>
<feature type="chain" id="PRO_5002728081" evidence="3">
    <location>
        <begin position="21"/>
        <end position="394"/>
    </location>
</feature>
<gene>
    <name evidence="5" type="ORF">MGL_4053</name>
</gene>
<keyword evidence="5" id="KW-0378">Hydrolase</keyword>
<dbReference type="PRINTS" id="PR00792">
    <property type="entry name" value="PEPSIN"/>
</dbReference>
<dbReference type="Proteomes" id="UP000008837">
    <property type="component" value="Unassembled WGS sequence"/>
</dbReference>
<dbReference type="InParanoid" id="A8QCW0"/>
<dbReference type="InterPro" id="IPR001461">
    <property type="entry name" value="Aspartic_peptidase_A1"/>
</dbReference>
<dbReference type="InterPro" id="IPR033121">
    <property type="entry name" value="PEPTIDASE_A1"/>
</dbReference>
<dbReference type="GeneID" id="5853192"/>
<dbReference type="SUPFAM" id="SSF50630">
    <property type="entry name" value="Acid proteases"/>
    <property type="match status" value="1"/>
</dbReference>
<feature type="signal peptide" evidence="3">
    <location>
        <begin position="1"/>
        <end position="20"/>
    </location>
</feature>
<dbReference type="OrthoDB" id="15189at2759"/>
<keyword evidence="3" id="KW-0732">Signal</keyword>
<dbReference type="EMBL" id="AAYY01000018">
    <property type="protein sequence ID" value="EDP41672.1"/>
    <property type="molecule type" value="Genomic_DNA"/>
</dbReference>
<dbReference type="Pfam" id="PF00026">
    <property type="entry name" value="Asp"/>
    <property type="match status" value="1"/>
</dbReference>
<dbReference type="PANTHER" id="PTHR47966:SF57">
    <property type="entry name" value="PEPTIDASE A1 DOMAIN-CONTAINING PROTEIN"/>
    <property type="match status" value="1"/>
</dbReference>
<evidence type="ECO:0000259" key="4">
    <source>
        <dbReference type="PROSITE" id="PS51767"/>
    </source>
</evidence>
<keyword evidence="6" id="KW-1185">Reference proteome</keyword>
<dbReference type="PROSITE" id="PS51767">
    <property type="entry name" value="PEPTIDASE_A1"/>
    <property type="match status" value="1"/>
</dbReference>
<organism evidence="5 6">
    <name type="scientific">Malassezia globosa (strain ATCC MYA-4612 / CBS 7966)</name>
    <name type="common">Dandruff-associated fungus</name>
    <dbReference type="NCBI Taxonomy" id="425265"/>
    <lineage>
        <taxon>Eukaryota</taxon>
        <taxon>Fungi</taxon>
        <taxon>Dikarya</taxon>
        <taxon>Basidiomycota</taxon>
        <taxon>Ustilaginomycotina</taxon>
        <taxon>Malasseziomycetes</taxon>
        <taxon>Malasseziales</taxon>
        <taxon>Malasseziaceae</taxon>
        <taxon>Malassezia</taxon>
    </lineage>
</organism>
<sequence>MLLLPKLFAGVAAIASLVAAQKHEGISIPMSRRGISKGETNFHELAAGIKKVFNKYEFGMNNFKLKMGKDHPLLGSKLEKRDSTSSIKMFDIAGETQWIGEISIGTPPQRMLVQFDTGSANVIIAPDAYKPSQSNSSFKAKDQFKTGYGDGTKVEGNVYVDNFELGGIKARNLSFGLTNENFLQDFERESSGIGGLSFPSISNFDSKYLTLIEALMQQKSLKQNVFQFTLKPGEGSTLIFGDIDHSKFNGDLTWVKVNPLFGFYIADAKINGKKIRTAVDSGTTVIIGSRSQVKDLVERTNGVHYAEDRSTNIGYGLFDCDFSPEVIITYGGTDFKLNRDQVSRGTANGKCLLSVIGIDSILPFDTWIMGDPFFQAASIVFDHDNNRLGFASQA</sequence>
<accession>A8QCW0</accession>
<dbReference type="VEuPathDB" id="FungiDB:MGL_4053"/>
<evidence type="ECO:0000256" key="3">
    <source>
        <dbReference type="SAM" id="SignalP"/>
    </source>
</evidence>
<evidence type="ECO:0000313" key="6">
    <source>
        <dbReference type="Proteomes" id="UP000008837"/>
    </source>
</evidence>
<dbReference type="GO" id="GO:0004190">
    <property type="term" value="F:aspartic-type endopeptidase activity"/>
    <property type="evidence" value="ECO:0007669"/>
    <property type="project" value="InterPro"/>
</dbReference>
<evidence type="ECO:0000256" key="2">
    <source>
        <dbReference type="PIRSR" id="PIRSR601461-1"/>
    </source>
</evidence>
<comment type="similarity">
    <text evidence="1">Belongs to the peptidase A1 family.</text>
</comment>
<dbReference type="RefSeq" id="XP_001728886.1">
    <property type="nucleotide sequence ID" value="XM_001728834.1"/>
</dbReference>
<dbReference type="CDD" id="cd05471">
    <property type="entry name" value="pepsin_like"/>
    <property type="match status" value="1"/>
</dbReference>
<comment type="caution">
    <text evidence="5">The sequence shown here is derived from an EMBL/GenBank/DDBJ whole genome shotgun (WGS) entry which is preliminary data.</text>
</comment>
<keyword evidence="5" id="KW-0645">Protease</keyword>